<keyword evidence="7" id="KW-0472">Membrane</keyword>
<dbReference type="Proteomes" id="UP000031516">
    <property type="component" value="Unassembled WGS sequence"/>
</dbReference>
<feature type="active site" description="Nucleophile" evidence="6">
    <location>
        <position position="309"/>
    </location>
</feature>
<evidence type="ECO:0000256" key="7">
    <source>
        <dbReference type="SAM" id="Phobius"/>
    </source>
</evidence>
<evidence type="ECO:0000256" key="1">
    <source>
        <dbReference type="ARBA" id="ARBA00004606"/>
    </source>
</evidence>
<feature type="transmembrane region" description="Helical" evidence="7">
    <location>
        <begin position="12"/>
        <end position="31"/>
    </location>
</feature>
<dbReference type="OrthoDB" id="439943at2759"/>
<dbReference type="GO" id="GO:0005794">
    <property type="term" value="C:Golgi apparatus"/>
    <property type="evidence" value="ECO:0007669"/>
    <property type="project" value="TreeGrafter"/>
</dbReference>
<evidence type="ECO:0000256" key="3">
    <source>
        <dbReference type="ARBA" id="ARBA00022676"/>
    </source>
</evidence>
<comment type="similarity">
    <text evidence="2">Belongs to the glycosyltransferase 15 family.</text>
</comment>
<organism evidence="8 9">
    <name type="scientific">Kluyveromyces dobzhanskii CBS 2104</name>
    <dbReference type="NCBI Taxonomy" id="1427455"/>
    <lineage>
        <taxon>Eukaryota</taxon>
        <taxon>Fungi</taxon>
        <taxon>Dikarya</taxon>
        <taxon>Ascomycota</taxon>
        <taxon>Saccharomycotina</taxon>
        <taxon>Saccharomycetes</taxon>
        <taxon>Saccharomycetales</taxon>
        <taxon>Saccharomycetaceae</taxon>
        <taxon>Kluyveromyces</taxon>
    </lineage>
</organism>
<evidence type="ECO:0000256" key="6">
    <source>
        <dbReference type="PIRSR" id="PIRSR018153-1"/>
    </source>
</evidence>
<dbReference type="GO" id="GO:0000032">
    <property type="term" value="P:cell wall mannoprotein biosynthetic process"/>
    <property type="evidence" value="ECO:0007669"/>
    <property type="project" value="TreeGrafter"/>
</dbReference>
<dbReference type="EMBL" id="CCBQ010000022">
    <property type="protein sequence ID" value="CDO93287.1"/>
    <property type="molecule type" value="Genomic_DNA"/>
</dbReference>
<evidence type="ECO:0000256" key="5">
    <source>
        <dbReference type="ARBA" id="ARBA00022968"/>
    </source>
</evidence>
<evidence type="ECO:0000256" key="2">
    <source>
        <dbReference type="ARBA" id="ARBA00007677"/>
    </source>
</evidence>
<comment type="caution">
    <text evidence="8">The sequence shown here is derived from an EMBL/GenBank/DDBJ whole genome shotgun (WGS) entry which is preliminary data.</text>
</comment>
<dbReference type="PIRSF" id="PIRSF018153">
    <property type="entry name" value="Glyco_trans_15"/>
    <property type="match status" value="1"/>
</dbReference>
<sequence length="422" mass="49730">MGIVLSNVPKRSWAIKTVLLISFLVIVIYSFRYGTMYTPAQPEPQQSITVEDELEQPRYGTSKPPPFHFYRTKDKKWDTHYPFNATGPGANYQTVIHGKKNKPKACFVSLVRNKEMWDLAKSISSVQDRFNNKFDYPWIFLNDEPFTEEFKKRISAIVPNSQFGVIPTEHWSYPDYVSKERAAQTRQDMKNIIYGDSESYRHMCRFQSGFFFQHPLLAGFDWYWRVEPSTELLCSIDYDVFQFMQDNDLGLGFTITIHEFQKTIPTLWENTRQFAVEHPEHISEDNLLKFISEDGGDTYNLCHFWSNFEVANLNFYRSDAYMDYFNFLDRSGGFFYERWGDAPVHSIAASLFLPRDKLHYFSDVGYHHPPYNNCPFDDQIRAKGKCYCNPDTDFTFRDYACGKQYFNAQGLEKPNNWKDYSK</sequence>
<dbReference type="FunFam" id="3.90.550.10:FF:000051">
    <property type="entry name" value="Alpha-1,2-mannosyltransferase (Ktr4)"/>
    <property type="match status" value="1"/>
</dbReference>
<keyword evidence="5" id="KW-0735">Signal-anchor</keyword>
<dbReference type="GO" id="GO:0006493">
    <property type="term" value="P:protein O-linked glycosylation"/>
    <property type="evidence" value="ECO:0007669"/>
    <property type="project" value="TreeGrafter"/>
</dbReference>
<dbReference type="SUPFAM" id="SSF53448">
    <property type="entry name" value="Nucleotide-diphospho-sugar transferases"/>
    <property type="match status" value="1"/>
</dbReference>
<dbReference type="InterPro" id="IPR002685">
    <property type="entry name" value="Glyco_trans_15"/>
</dbReference>
<accession>A0A0A8L536</accession>
<dbReference type="PANTHER" id="PTHR31121:SF8">
    <property type="entry name" value="GLYCOLIPID 2-ALPHA-MANNOSYLTRANSFERASE-RELATED"/>
    <property type="match status" value="1"/>
</dbReference>
<protein>
    <submittedName>
        <fullName evidence="8">WGS project CCBQ000000000 data, contig 00009</fullName>
    </submittedName>
</protein>
<dbReference type="AlphaFoldDB" id="A0A0A8L536"/>
<keyword evidence="4" id="KW-0808">Transferase</keyword>
<keyword evidence="7" id="KW-0812">Transmembrane</keyword>
<keyword evidence="3" id="KW-0328">Glycosyltransferase</keyword>
<dbReference type="Gene3D" id="3.90.550.10">
    <property type="entry name" value="Spore Coat Polysaccharide Biosynthesis Protein SpsA, Chain A"/>
    <property type="match status" value="1"/>
</dbReference>
<evidence type="ECO:0000313" key="8">
    <source>
        <dbReference type="EMBL" id="CDO93287.1"/>
    </source>
</evidence>
<evidence type="ECO:0000313" key="9">
    <source>
        <dbReference type="Proteomes" id="UP000031516"/>
    </source>
</evidence>
<reference evidence="8 9" key="1">
    <citation type="submission" date="2014-03" db="EMBL/GenBank/DDBJ databases">
        <title>The genome of Kluyveromyces dobzhanskii.</title>
        <authorList>
            <person name="Nystedt B."/>
            <person name="Astrom S."/>
        </authorList>
    </citation>
    <scope>NUCLEOTIDE SEQUENCE [LARGE SCALE GENOMIC DNA]</scope>
    <source>
        <strain evidence="8 9">CBS 2104</strain>
    </source>
</reference>
<name>A0A0A8L536_9SACH</name>
<dbReference type="GO" id="GO:0000026">
    <property type="term" value="F:alpha-1,2-mannosyltransferase activity"/>
    <property type="evidence" value="ECO:0007669"/>
    <property type="project" value="TreeGrafter"/>
</dbReference>
<keyword evidence="7" id="KW-1133">Transmembrane helix</keyword>
<dbReference type="InterPro" id="IPR029044">
    <property type="entry name" value="Nucleotide-diphossugar_trans"/>
</dbReference>
<dbReference type="GO" id="GO:0006487">
    <property type="term" value="P:protein N-linked glycosylation"/>
    <property type="evidence" value="ECO:0007669"/>
    <property type="project" value="TreeGrafter"/>
</dbReference>
<dbReference type="Pfam" id="PF01793">
    <property type="entry name" value="Glyco_transf_15"/>
    <property type="match status" value="1"/>
</dbReference>
<evidence type="ECO:0000256" key="4">
    <source>
        <dbReference type="ARBA" id="ARBA00022679"/>
    </source>
</evidence>
<gene>
    <name evidence="8" type="ORF">KLDO_g1589</name>
</gene>
<dbReference type="GO" id="GO:0016020">
    <property type="term" value="C:membrane"/>
    <property type="evidence" value="ECO:0007669"/>
    <property type="project" value="UniProtKB-SubCell"/>
</dbReference>
<comment type="subcellular location">
    <subcellularLocation>
        <location evidence="1">Membrane</location>
        <topology evidence="1">Single-pass type II membrane protein</topology>
    </subcellularLocation>
</comment>
<dbReference type="PANTHER" id="PTHR31121">
    <property type="entry name" value="ALPHA-1,2 MANNOSYLTRANSFERASE KTR1"/>
    <property type="match status" value="1"/>
</dbReference>
<proteinExistence type="inferred from homology"/>
<keyword evidence="9" id="KW-1185">Reference proteome</keyword>